<evidence type="ECO:0000313" key="3">
    <source>
        <dbReference type="Proteomes" id="UP001214992"/>
    </source>
</evidence>
<name>A0AAX3N725_9ENTR</name>
<reference evidence="2" key="1">
    <citation type="submission" date="2022-11" db="EMBL/GenBank/DDBJ databases">
        <title>Genomic comparisons reveal selection pressure and functional variation between nutritional endosymbionts of cave-adapted and epigean Hawaiian planthoppers.</title>
        <authorList>
            <person name="Gossett J.M."/>
            <person name="Porter M.L."/>
            <person name="Vasquez Y."/>
            <person name="Bennett G.M."/>
            <person name="Chong R.A."/>
        </authorList>
    </citation>
    <scope>NUCLEOTIDE SEQUENCE</scope>
    <source>
        <strain evidence="2">OPOL2</strain>
    </source>
</reference>
<dbReference type="Proteomes" id="UP001214992">
    <property type="component" value="Chromosome"/>
</dbReference>
<accession>A0AAX3N725</accession>
<protein>
    <submittedName>
        <fullName evidence="2">Uncharacterized protein</fullName>
    </submittedName>
</protein>
<organism evidence="2 3">
    <name type="scientific">Candidatus Purcelliella pentastirinorum</name>
    <dbReference type="NCBI Taxonomy" id="472834"/>
    <lineage>
        <taxon>Bacteria</taxon>
        <taxon>Pseudomonadati</taxon>
        <taxon>Pseudomonadota</taxon>
        <taxon>Gammaproteobacteria</taxon>
        <taxon>Enterobacterales</taxon>
        <taxon>Enterobacteriaceae</taxon>
        <taxon>Candidatus Purcelliella</taxon>
    </lineage>
</organism>
<dbReference type="EMBL" id="CP110496">
    <property type="protein sequence ID" value="WDI78387.1"/>
    <property type="molecule type" value="Genomic_DNA"/>
</dbReference>
<gene>
    <name evidence="2" type="ORF">ONB71_01580</name>
</gene>
<dbReference type="AlphaFoldDB" id="A0AAX3N725"/>
<keyword evidence="1" id="KW-0812">Transmembrane</keyword>
<keyword evidence="1" id="KW-0472">Membrane</keyword>
<keyword evidence="1" id="KW-1133">Transmembrane helix</keyword>
<feature type="transmembrane region" description="Helical" evidence="1">
    <location>
        <begin position="20"/>
        <end position="41"/>
    </location>
</feature>
<evidence type="ECO:0000256" key="1">
    <source>
        <dbReference type="SAM" id="Phobius"/>
    </source>
</evidence>
<proteinExistence type="predicted"/>
<sequence length="88" mass="10488">MIIPDKNKPIIGEKNKNNKILIISLVCNILKIEMLLIKQYIKLIPIINPIKTYELDKEKPKYQVIRSNIIEDNKKKNYSQTIYRNNIY</sequence>
<evidence type="ECO:0000313" key="2">
    <source>
        <dbReference type="EMBL" id="WDI78387.1"/>
    </source>
</evidence>